<organism evidence="1 2">
    <name type="scientific">Kitasatospora cystarginea</name>
    <dbReference type="NCBI Taxonomy" id="58350"/>
    <lineage>
        <taxon>Bacteria</taxon>
        <taxon>Bacillati</taxon>
        <taxon>Actinomycetota</taxon>
        <taxon>Actinomycetes</taxon>
        <taxon>Kitasatosporales</taxon>
        <taxon>Streptomycetaceae</taxon>
        <taxon>Kitasatospora</taxon>
    </lineage>
</organism>
<evidence type="ECO:0000313" key="1">
    <source>
        <dbReference type="EMBL" id="GAA2266026.1"/>
    </source>
</evidence>
<sequence>MDAAALYLMLLALPDPTDRRVKQWTSWSAAALRKAGESLAATGLVLRTTRARAGRQLFVPGAWAELKAPRLPLEAAKLALLPYPAERASAAHAAVVPTRPLPTLFTEAWGKAGRER</sequence>
<proteinExistence type="predicted"/>
<accession>A0ABN3EPT0</accession>
<keyword evidence="2" id="KW-1185">Reference proteome</keyword>
<dbReference type="EMBL" id="BAAATR010000033">
    <property type="protein sequence ID" value="GAA2266026.1"/>
    <property type="molecule type" value="Genomic_DNA"/>
</dbReference>
<gene>
    <name evidence="1" type="ORF">GCM10010430_58760</name>
</gene>
<evidence type="ECO:0000313" key="2">
    <source>
        <dbReference type="Proteomes" id="UP001500305"/>
    </source>
</evidence>
<protein>
    <submittedName>
        <fullName evidence="1">Uncharacterized protein</fullName>
    </submittedName>
</protein>
<reference evidence="1 2" key="1">
    <citation type="journal article" date="2019" name="Int. J. Syst. Evol. Microbiol.">
        <title>The Global Catalogue of Microorganisms (GCM) 10K type strain sequencing project: providing services to taxonomists for standard genome sequencing and annotation.</title>
        <authorList>
            <consortium name="The Broad Institute Genomics Platform"/>
            <consortium name="The Broad Institute Genome Sequencing Center for Infectious Disease"/>
            <person name="Wu L."/>
            <person name="Ma J."/>
        </authorList>
    </citation>
    <scope>NUCLEOTIDE SEQUENCE [LARGE SCALE GENOMIC DNA]</scope>
    <source>
        <strain evidence="1 2">JCM 7356</strain>
    </source>
</reference>
<comment type="caution">
    <text evidence="1">The sequence shown here is derived from an EMBL/GenBank/DDBJ whole genome shotgun (WGS) entry which is preliminary data.</text>
</comment>
<name>A0ABN3EPT0_9ACTN</name>
<dbReference type="Proteomes" id="UP001500305">
    <property type="component" value="Unassembled WGS sequence"/>
</dbReference>